<keyword evidence="6 7" id="KW-0472">Membrane</keyword>
<keyword evidence="2 7" id="KW-0812">Transmembrane</keyword>
<dbReference type="GO" id="GO:0045332">
    <property type="term" value="P:phospholipid translocation"/>
    <property type="evidence" value="ECO:0007669"/>
    <property type="project" value="TreeGrafter"/>
</dbReference>
<evidence type="ECO:0000256" key="3">
    <source>
        <dbReference type="ARBA" id="ARBA00022723"/>
    </source>
</evidence>
<dbReference type="Pfam" id="PF00122">
    <property type="entry name" value="E1-E2_ATPase"/>
    <property type="match status" value="1"/>
</dbReference>
<dbReference type="GO" id="GO:0046872">
    <property type="term" value="F:metal ion binding"/>
    <property type="evidence" value="ECO:0007669"/>
    <property type="project" value="UniProtKB-KW"/>
</dbReference>
<dbReference type="SUPFAM" id="SSF81660">
    <property type="entry name" value="Metal cation-transporting ATPase, ATP-binding domain N"/>
    <property type="match status" value="1"/>
</dbReference>
<dbReference type="Gene3D" id="3.40.50.1000">
    <property type="entry name" value="HAD superfamily/HAD-like"/>
    <property type="match status" value="1"/>
</dbReference>
<dbReference type="VEuPathDB" id="GiardiaDB:GMRT_15303"/>
<evidence type="ECO:0000256" key="6">
    <source>
        <dbReference type="ARBA" id="ARBA00023136"/>
    </source>
</evidence>
<dbReference type="InterPro" id="IPR044492">
    <property type="entry name" value="P_typ_ATPase_HD_dom"/>
</dbReference>
<dbReference type="InterPro" id="IPR036412">
    <property type="entry name" value="HAD-like_sf"/>
</dbReference>
<dbReference type="AlphaFoldDB" id="A0A4Z1SSP3"/>
<feature type="transmembrane region" description="Helical" evidence="7">
    <location>
        <begin position="1070"/>
        <end position="1092"/>
    </location>
</feature>
<evidence type="ECO:0000313" key="12">
    <source>
        <dbReference type="Proteomes" id="UP000315496"/>
    </source>
</evidence>
<dbReference type="Pfam" id="PF16212">
    <property type="entry name" value="PhoLip_ATPase_C"/>
    <property type="match status" value="1"/>
</dbReference>
<gene>
    <name evidence="11" type="ORF">GMRT_15303</name>
</gene>
<dbReference type="PRINTS" id="PR00119">
    <property type="entry name" value="CATATPASE"/>
</dbReference>
<keyword evidence="5 7" id="KW-1133">Transmembrane helix</keyword>
<organism evidence="11 12">
    <name type="scientific">Giardia muris</name>
    <dbReference type="NCBI Taxonomy" id="5742"/>
    <lineage>
        <taxon>Eukaryota</taxon>
        <taxon>Metamonada</taxon>
        <taxon>Diplomonadida</taxon>
        <taxon>Hexamitidae</taxon>
        <taxon>Giardiinae</taxon>
        <taxon>Giardia</taxon>
    </lineage>
</organism>
<dbReference type="SFLD" id="SFLDS00003">
    <property type="entry name" value="Haloacid_Dehalogenase"/>
    <property type="match status" value="1"/>
</dbReference>
<feature type="transmembrane region" description="Helical" evidence="7">
    <location>
        <begin position="391"/>
        <end position="416"/>
    </location>
</feature>
<evidence type="ECO:0000313" key="11">
    <source>
        <dbReference type="EMBL" id="TNJ28884.1"/>
    </source>
</evidence>
<feature type="domain" description="P-type ATPase A" evidence="8">
    <location>
        <begin position="141"/>
        <end position="202"/>
    </location>
</feature>
<dbReference type="PANTHER" id="PTHR24092">
    <property type="entry name" value="PROBABLE PHOSPHOLIPID-TRANSPORTING ATPASE"/>
    <property type="match status" value="1"/>
</dbReference>
<feature type="transmembrane region" description="Helical" evidence="7">
    <location>
        <begin position="89"/>
        <end position="110"/>
    </location>
</feature>
<dbReference type="PROSITE" id="PS00154">
    <property type="entry name" value="ATPASE_E1_E2"/>
    <property type="match status" value="1"/>
</dbReference>
<dbReference type="SUPFAM" id="SSF81653">
    <property type="entry name" value="Calcium ATPase, transduction domain A"/>
    <property type="match status" value="1"/>
</dbReference>
<comment type="caution">
    <text evidence="11">The sequence shown here is derived from an EMBL/GenBank/DDBJ whole genome shotgun (WGS) entry which is preliminary data.</text>
</comment>
<evidence type="ECO:0000259" key="8">
    <source>
        <dbReference type="Pfam" id="PF00122"/>
    </source>
</evidence>
<dbReference type="InterPro" id="IPR059000">
    <property type="entry name" value="ATPase_P-type_domA"/>
</dbReference>
<dbReference type="InterPro" id="IPR008250">
    <property type="entry name" value="ATPase_P-typ_transduc_dom_A_sf"/>
</dbReference>
<dbReference type="InterPro" id="IPR018303">
    <property type="entry name" value="ATPase_P-typ_P_site"/>
</dbReference>
<evidence type="ECO:0000256" key="5">
    <source>
        <dbReference type="ARBA" id="ARBA00022989"/>
    </source>
</evidence>
<protein>
    <submittedName>
        <fullName evidence="11">Putative Phospholipid-transporting ATPase IA</fullName>
    </submittedName>
</protein>
<sequence>MSSTVDKFDVTVPLNIFGTMGYVSLPSEGTGARTVRVNHYPSTQKNSNKFRSSQYTALTFVPLFLWHYISKFSNIAFLIIMILNYLPGANVVSSATALIPVLFIFVVSLVKDLIEVALRWRNDQAINRTTYPYLLSQGQISSDVRSDSLNPGDIVRVPEGKAAPCDILLICSASNNPIYVSQSSLTGEANLVAKRCLYPAAHSVDASFLGCAEYKYEAKHAQGTFSGPLASNDPCLLQTYPGVVGLPLSAASLPPREVQTGGDPGTATWLDSKKRTIQGKHVAPLPHTQLFDERHLCFQGTRATTDYFGIVLATGKQCFSAPTKSTRRRRSSLSSGRLQAIIMIQCVLVIVFVLAYSSIYTGSLNKYEEQYPYLRLDEEHGNHGAAFFTTFVGYVVLFSYALPICIFVSLEFIMILNRAFLAGDIRTAGLYGPLRVNNDKILDEFSNVAHIFTDKTGTLTRNQFSFKRFLSAKVCSQLANDALLGQAQLQTARLLAADENDDDASTRLLQLVAMGTCHSLICIASGEDGMHDYFGESVEELCYIRYLTEAKILRLVESTDQRVVLEVSYEYLRAGRITLANEVDENPNPRFVRLSFVKLAEYPFTPERKRMTVIVYQEHDEQCPSDCIVNNGRPFLVTKGSYVTVKEGLEMEEQELVETVINGPLADKRCFVFAFRTFVSRSVLTQSQKDLENGSTLLGLSVIEDELAPHVFETITKLRLAGIKFTIVTGDSVGTTIETAKRVGIISRGVRTYELNDLEDIRRVHDTIGLHPDETFSLVIAGSIVSELLPDMAKTRQIQQYLKGKEIQENQESNLSLPLFELLDKAESSLFCGCTPNVKRLIVLYHSVYYRKVMHRTGATLAIGDGQNDLKMLDVADVSVGIRGKEGIYAANRADISIGSFSSLTRLLLVHGVSIQQRMSMCVFYNLYKNTMLAIVCGLHGPESLFTAVLVINDFLCLIYNVILNFVPIIIYSLTEQHIKMRYLELCPTIYREQNRPGQYWGKFALFYLSGIYTSLAIYYFIRLLWGNSLILGSNGRSGDFTVYCFYVVTCIIYAGLVKLCIVTRYFSSALIWSILASMGLYYLTTCVLNYSSFFSETFENTLTTSFGALNYHLACVLTTLLAVLPDYICESLGQLFIHPDPNSLLRYHFKTQYPQWHKKHDVELELKYQNCATEVSERVAALSAKGQPVDNALFQPELGTALIIKEVLPSQEK</sequence>
<dbReference type="InterPro" id="IPR023299">
    <property type="entry name" value="ATPase_P-typ_cyto_dom_N"/>
</dbReference>
<dbReference type="PANTHER" id="PTHR24092:SF150">
    <property type="entry name" value="PHOSPHOLIPID-TRANSPORTING ATPASE"/>
    <property type="match status" value="1"/>
</dbReference>
<evidence type="ECO:0000259" key="9">
    <source>
        <dbReference type="Pfam" id="PF16209"/>
    </source>
</evidence>
<dbReference type="InterPro" id="IPR023214">
    <property type="entry name" value="HAD_sf"/>
</dbReference>
<accession>A0A4Z1SSP3</accession>
<reference evidence="11 12" key="1">
    <citation type="submission" date="2019-05" db="EMBL/GenBank/DDBJ databases">
        <title>The compact genome of Giardia muris reveals important steps in the evolution of intestinal protozoan parasites.</title>
        <authorList>
            <person name="Xu F."/>
            <person name="Jimenez-Gonzalez A."/>
            <person name="Einarsson E."/>
            <person name="Astvaldsson A."/>
            <person name="Peirasmaki D."/>
            <person name="Eckmann L."/>
            <person name="Andersson J.O."/>
            <person name="Svard S.G."/>
            <person name="Jerlstrom-Hultqvist J."/>
        </authorList>
    </citation>
    <scope>NUCLEOTIDE SEQUENCE [LARGE SCALE GENOMIC DNA]</scope>
    <source>
        <strain evidence="11 12">Roberts-Thomson</strain>
    </source>
</reference>
<name>A0A4Z1SSP3_GIAMU</name>
<keyword evidence="3" id="KW-0479">Metal-binding</keyword>
<evidence type="ECO:0000256" key="1">
    <source>
        <dbReference type="ARBA" id="ARBA00004141"/>
    </source>
</evidence>
<dbReference type="GO" id="GO:0000166">
    <property type="term" value="F:nucleotide binding"/>
    <property type="evidence" value="ECO:0007669"/>
    <property type="project" value="InterPro"/>
</dbReference>
<feature type="transmembrane region" description="Helical" evidence="7">
    <location>
        <begin position="1112"/>
        <end position="1130"/>
    </location>
</feature>
<dbReference type="SFLD" id="SFLDG00002">
    <property type="entry name" value="C1.7:_P-type_atpase_like"/>
    <property type="match status" value="1"/>
</dbReference>
<feature type="transmembrane region" description="Helical" evidence="7">
    <location>
        <begin position="1041"/>
        <end position="1063"/>
    </location>
</feature>
<feature type="transmembrane region" description="Helical" evidence="7">
    <location>
        <begin position="958"/>
        <end position="975"/>
    </location>
</feature>
<keyword evidence="12" id="KW-1185">Reference proteome</keyword>
<evidence type="ECO:0000256" key="2">
    <source>
        <dbReference type="ARBA" id="ARBA00022692"/>
    </source>
</evidence>
<evidence type="ECO:0000259" key="10">
    <source>
        <dbReference type="Pfam" id="PF16212"/>
    </source>
</evidence>
<comment type="subcellular location">
    <subcellularLocation>
        <location evidence="1">Membrane</location>
        <topology evidence="1">Multi-pass membrane protein</topology>
    </subcellularLocation>
</comment>
<evidence type="ECO:0000256" key="7">
    <source>
        <dbReference type="SAM" id="Phobius"/>
    </source>
</evidence>
<keyword evidence="4" id="KW-0460">Magnesium</keyword>
<feature type="transmembrane region" description="Helical" evidence="7">
    <location>
        <begin position="338"/>
        <end position="359"/>
    </location>
</feature>
<feature type="domain" description="P-type ATPase C-terminal" evidence="10">
    <location>
        <begin position="891"/>
        <end position="1137"/>
    </location>
</feature>
<dbReference type="InterPro" id="IPR032630">
    <property type="entry name" value="P_typ_ATPase_c"/>
</dbReference>
<dbReference type="EMBL" id="VDLU01000002">
    <property type="protein sequence ID" value="TNJ28884.1"/>
    <property type="molecule type" value="Genomic_DNA"/>
</dbReference>
<dbReference type="GO" id="GO:0140326">
    <property type="term" value="F:ATPase-coupled intramembrane lipid transporter activity"/>
    <property type="evidence" value="ECO:0007669"/>
    <property type="project" value="TreeGrafter"/>
</dbReference>
<dbReference type="OrthoDB" id="377733at2759"/>
<dbReference type="SFLD" id="SFLDF00027">
    <property type="entry name" value="p-type_atpase"/>
    <property type="match status" value="1"/>
</dbReference>
<feature type="transmembrane region" description="Helical" evidence="7">
    <location>
        <begin position="1000"/>
        <end position="1021"/>
    </location>
</feature>
<proteinExistence type="predicted"/>
<feature type="transmembrane region" description="Helical" evidence="7">
    <location>
        <begin position="55"/>
        <end position="83"/>
    </location>
</feature>
<evidence type="ECO:0000256" key="4">
    <source>
        <dbReference type="ARBA" id="ARBA00022842"/>
    </source>
</evidence>
<dbReference type="Proteomes" id="UP000315496">
    <property type="component" value="Chromosome 2"/>
</dbReference>
<dbReference type="InterPro" id="IPR023298">
    <property type="entry name" value="ATPase_P-typ_TM_dom_sf"/>
</dbReference>
<dbReference type="Pfam" id="PF16209">
    <property type="entry name" value="PhoLip_ATPase_N"/>
    <property type="match status" value="1"/>
</dbReference>
<dbReference type="InterPro" id="IPR032631">
    <property type="entry name" value="P-type_ATPase_N"/>
</dbReference>
<dbReference type="Gene3D" id="2.70.150.10">
    <property type="entry name" value="Calcium-transporting ATPase, cytoplasmic transduction domain A"/>
    <property type="match status" value="1"/>
</dbReference>
<dbReference type="SUPFAM" id="SSF81665">
    <property type="entry name" value="Calcium ATPase, transmembrane domain M"/>
    <property type="match status" value="1"/>
</dbReference>
<dbReference type="SUPFAM" id="SSF56784">
    <property type="entry name" value="HAD-like"/>
    <property type="match status" value="1"/>
</dbReference>
<feature type="domain" description="P-type ATPase N-terminal" evidence="9">
    <location>
        <begin position="44"/>
        <end position="97"/>
    </location>
</feature>
<dbReference type="GO" id="GO:0005886">
    <property type="term" value="C:plasma membrane"/>
    <property type="evidence" value="ECO:0007669"/>
    <property type="project" value="TreeGrafter"/>
</dbReference>